<dbReference type="EMBL" id="CP050964">
    <property type="protein sequence ID" value="QIX93473.1"/>
    <property type="molecule type" value="Genomic_DNA"/>
</dbReference>
<evidence type="ECO:0000313" key="3">
    <source>
        <dbReference type="EMBL" id="QIX93473.1"/>
    </source>
</evidence>
<organism evidence="1 4">
    <name type="scientific">Enterocloster clostridioformis</name>
    <dbReference type="NCBI Taxonomy" id="1531"/>
    <lineage>
        <taxon>Bacteria</taxon>
        <taxon>Bacillati</taxon>
        <taxon>Bacillota</taxon>
        <taxon>Clostridia</taxon>
        <taxon>Lachnospirales</taxon>
        <taxon>Lachnospiraceae</taxon>
        <taxon>Enterocloster</taxon>
    </lineage>
</organism>
<reference evidence="2" key="4">
    <citation type="submission" date="2020-02" db="EMBL/GenBank/DDBJ databases">
        <authorList>
            <person name="Littmann E."/>
            <person name="Sorbara M."/>
        </authorList>
    </citation>
    <scope>NUCLEOTIDE SEQUENCE</scope>
    <source>
        <strain evidence="2">MSK.2.26</strain>
    </source>
</reference>
<dbReference type="Proteomes" id="UP000315200">
    <property type="component" value="Unassembled WGS sequence"/>
</dbReference>
<dbReference type="GeneID" id="57964417"/>
<name>A0A1I2MKB4_9FIRM</name>
<proteinExistence type="predicted"/>
<dbReference type="NCBIfam" id="NF047593">
    <property type="entry name" value="IS66_ISAeme5_TnpA"/>
    <property type="match status" value="1"/>
</dbReference>
<dbReference type="EMBL" id="BJLB01000001">
    <property type="protein sequence ID" value="GEA37961.1"/>
    <property type="molecule type" value="Genomic_DNA"/>
</dbReference>
<evidence type="ECO:0000313" key="1">
    <source>
        <dbReference type="EMBL" id="GEA37961.1"/>
    </source>
</evidence>
<dbReference type="Proteomes" id="UP000501069">
    <property type="component" value="Chromosome"/>
</dbReference>
<evidence type="ECO:0000313" key="6">
    <source>
        <dbReference type="Proteomes" id="UP000719916"/>
    </source>
</evidence>
<dbReference type="Proteomes" id="UP000719916">
    <property type="component" value="Unassembled WGS sequence"/>
</dbReference>
<gene>
    <name evidence="1" type="ORF">Ccl03g_36740</name>
    <name evidence="3" type="ORF">FOC47_24795</name>
    <name evidence="2" type="ORF">G5B26_21445</name>
</gene>
<evidence type="ECO:0000313" key="4">
    <source>
        <dbReference type="Proteomes" id="UP000315200"/>
    </source>
</evidence>
<evidence type="ECO:0000313" key="2">
    <source>
        <dbReference type="EMBL" id="NSJ46080.1"/>
    </source>
</evidence>
<dbReference type="AlphaFoldDB" id="A0A1I2MKB4"/>
<sequence>MNKVVEVRMASWKAMVQERNASGLSIKEWCAANNVSESQYYYRLRQLRNTALAAAGQTSTENTGGFMRVPFCPTDPSSGVALRIRRADTVIEVSGDAPDNILAFLKAVMTDVV</sequence>
<evidence type="ECO:0000313" key="5">
    <source>
        <dbReference type="Proteomes" id="UP000501069"/>
    </source>
</evidence>
<accession>A0A1I2MKB4</accession>
<reference evidence="1 4" key="1">
    <citation type="submission" date="2019-06" db="EMBL/GenBank/DDBJ databases">
        <title>Draft genome sequence of [Clostridium] clostridioforme NBRC 113352.</title>
        <authorList>
            <person name="Miura T."/>
            <person name="Furukawa M."/>
            <person name="Shimamura M."/>
            <person name="Ohyama Y."/>
            <person name="Yamazoe A."/>
            <person name="Kawasaki H."/>
        </authorList>
    </citation>
    <scope>NUCLEOTIDE SEQUENCE [LARGE SCALE GENOMIC DNA]</scope>
    <source>
        <strain evidence="1 4">NBRC 113352</strain>
    </source>
</reference>
<dbReference type="EMBL" id="JAAISW010000053">
    <property type="protein sequence ID" value="NSJ46080.1"/>
    <property type="molecule type" value="Genomic_DNA"/>
</dbReference>
<protein>
    <submittedName>
        <fullName evidence="2">IS66 family insertion sequence element accessory protein TnpB</fullName>
    </submittedName>
</protein>
<reference evidence="3 5" key="2">
    <citation type="submission" date="2019-11" db="EMBL/GenBank/DDBJ databases">
        <title>FDA dAtabase for Regulatory Grade micrObial Sequences (FDA-ARGOS): Supporting development and validation of Infectious Disease Dx tests.</title>
        <authorList>
            <person name="Turner S."/>
            <person name="Byrd R."/>
            <person name="Tallon L."/>
            <person name="Sadzewicz L."/>
            <person name="Vavikolanu K."/>
            <person name="Mehta A."/>
            <person name="Aluvathingal J."/>
            <person name="Nadendla S."/>
            <person name="Myers T."/>
            <person name="Yan Y."/>
            <person name="Sichtig H."/>
        </authorList>
    </citation>
    <scope>NUCLEOTIDE SEQUENCE [LARGE SCALE GENOMIC DNA]</scope>
    <source>
        <strain evidence="3 5">FDAARGOS_739</strain>
    </source>
</reference>
<reference evidence="2 6" key="3">
    <citation type="journal article" date="2020" name="Cell Host Microbe">
        <title>Functional and Genomic Variation between Human-Derived Isolates of Lachnospiraceae Reveals Inter- and Intra-Species Diversity.</title>
        <authorList>
            <person name="Sorbara M.T."/>
            <person name="Littmann E.R."/>
            <person name="Fontana E."/>
            <person name="Moody T.U."/>
            <person name="Kohout C.E."/>
            <person name="Gjonbalaj M."/>
            <person name="Eaton V."/>
            <person name="Seok R."/>
            <person name="Leiner I.M."/>
            <person name="Pamer E.G."/>
        </authorList>
    </citation>
    <scope>NUCLEOTIDE SEQUENCE [LARGE SCALE GENOMIC DNA]</scope>
    <source>
        <strain evidence="2 6">MSK.2.26</strain>
    </source>
</reference>
<dbReference type="RefSeq" id="WP_002584173.1">
    <property type="nucleotide sequence ID" value="NZ_AP031445.1"/>
</dbReference>